<dbReference type="Pfam" id="PF01476">
    <property type="entry name" value="LysM"/>
    <property type="match status" value="1"/>
</dbReference>
<feature type="domain" description="LysM" evidence="3">
    <location>
        <begin position="121"/>
        <end position="170"/>
    </location>
</feature>
<feature type="region of interest" description="Disordered" evidence="1">
    <location>
        <begin position="29"/>
        <end position="58"/>
    </location>
</feature>
<dbReference type="InterPro" id="IPR018392">
    <property type="entry name" value="LysM"/>
</dbReference>
<dbReference type="EMBL" id="JAEMNV010000007">
    <property type="protein sequence ID" value="MBJ8341441.1"/>
    <property type="molecule type" value="Genomic_DNA"/>
</dbReference>
<dbReference type="AlphaFoldDB" id="A0A934NTX3"/>
<dbReference type="Gene3D" id="3.10.350.10">
    <property type="entry name" value="LysM domain"/>
    <property type="match status" value="1"/>
</dbReference>
<organism evidence="4 5">
    <name type="scientific">Antrihabitans stalagmiti</name>
    <dbReference type="NCBI Taxonomy" id="2799499"/>
    <lineage>
        <taxon>Bacteria</taxon>
        <taxon>Bacillati</taxon>
        <taxon>Actinomycetota</taxon>
        <taxon>Actinomycetes</taxon>
        <taxon>Mycobacteriales</taxon>
        <taxon>Nocardiaceae</taxon>
        <taxon>Antrihabitans</taxon>
    </lineage>
</organism>
<dbReference type="SMART" id="SM00257">
    <property type="entry name" value="LysM"/>
    <property type="match status" value="1"/>
</dbReference>
<evidence type="ECO:0000259" key="3">
    <source>
        <dbReference type="SMART" id="SM00257"/>
    </source>
</evidence>
<keyword evidence="5" id="KW-1185">Reference proteome</keyword>
<evidence type="ECO:0000256" key="1">
    <source>
        <dbReference type="SAM" id="MobiDB-lite"/>
    </source>
</evidence>
<dbReference type="RefSeq" id="WP_199706321.1">
    <property type="nucleotide sequence ID" value="NZ_JAEMNV010000007.1"/>
</dbReference>
<accession>A0A934NTX3</accession>
<dbReference type="InterPro" id="IPR036779">
    <property type="entry name" value="LysM_dom_sf"/>
</dbReference>
<evidence type="ECO:0000313" key="5">
    <source>
        <dbReference type="Proteomes" id="UP000655868"/>
    </source>
</evidence>
<keyword evidence="2" id="KW-0472">Membrane</keyword>
<evidence type="ECO:0000256" key="2">
    <source>
        <dbReference type="SAM" id="Phobius"/>
    </source>
</evidence>
<reference evidence="4" key="1">
    <citation type="submission" date="2020-12" db="EMBL/GenBank/DDBJ databases">
        <title>Antrihabitans popcorni sp. nov. and Antrihabitans auranticaus sp. nov., isolated from a larva cave.</title>
        <authorList>
            <person name="Lee S.D."/>
            <person name="Kim I.S."/>
        </authorList>
    </citation>
    <scope>NUCLEOTIDE SEQUENCE</scope>
    <source>
        <strain evidence="4">YC3-6</strain>
    </source>
</reference>
<evidence type="ECO:0000313" key="4">
    <source>
        <dbReference type="EMBL" id="MBJ8341441.1"/>
    </source>
</evidence>
<proteinExistence type="predicted"/>
<dbReference type="CDD" id="cd00118">
    <property type="entry name" value="LysM"/>
    <property type="match status" value="1"/>
</dbReference>
<protein>
    <submittedName>
        <fullName evidence="4">LysM peptidoglycan-binding domain-containing protein</fullName>
    </submittedName>
</protein>
<comment type="caution">
    <text evidence="4">The sequence shown here is derived from an EMBL/GenBank/DDBJ whole genome shotgun (WGS) entry which is preliminary data.</text>
</comment>
<dbReference type="Proteomes" id="UP000655868">
    <property type="component" value="Unassembled WGS sequence"/>
</dbReference>
<keyword evidence="2" id="KW-1133">Transmembrane helix</keyword>
<sequence length="173" mass="17988">MSITMNEYAGLDAHFGGIAGVGSDTAVGTTRADEGLRPVRTRRRELATSDSRGPANGSFDYSSVGLRVLPRLDDEDVRSEQYGFGTVIATMLLTAIAVVGLLGLWNLRTGGLESVPSTTAVVHVQSGETLSDVAARVSPDAPVAEVVEQILRLNDMKSAGVAPGQALIAPVAP</sequence>
<name>A0A934NTX3_9NOCA</name>
<gene>
    <name evidence="4" type="ORF">JGU71_21365</name>
</gene>
<feature type="transmembrane region" description="Helical" evidence="2">
    <location>
        <begin position="82"/>
        <end position="105"/>
    </location>
</feature>
<keyword evidence="2" id="KW-0812">Transmembrane</keyword>